<accession>A0A7W6JVN3</accession>
<dbReference type="SUPFAM" id="SSF51126">
    <property type="entry name" value="Pectin lyase-like"/>
    <property type="match status" value="1"/>
</dbReference>
<sequence>MRLWALSMGMLAVAASPAAARDTLVHDQQEYAAAAKAPAPGDRIILANGEWRDFAVRFTGQGSEARPITLTAETPGKVILTGSSSLRMAGNWLLVSNLVFKDGHGTGEDLIAFRFDTKRWAENSRLTGIVVDGYGAPTEAKTDHWVSLYGRNNRVDHSHFTGKVHGGAMLVVVRAAYGPSDNHHRIDHNYFGPRPPLGENGGETIRIGTSQESQSDSFTVVEDNYFERCNGEVEIVSIKSGANILRRNVVVESQGAFVMRHGHGNRIEDNVFFGNGVKHTGGVRVINRRQIVRNNYLEGLAGDGSYSALSLMNGVPNSPINRYEQVQDALIERNSLIDASTVTLGNGADAELSLPPVATRFVGNLFVNQKRGDPFVARSDIAGITFAGNVMSVPGPATLPIAIDRRQVVLKRAANGLLYPTDPALAKLGADRTLKPITREETGVSWYAKPAASPLPGSN</sequence>
<dbReference type="Pfam" id="PF14592">
    <property type="entry name" value="Chondroitinas_B"/>
    <property type="match status" value="1"/>
</dbReference>
<proteinExistence type="predicted"/>
<reference evidence="2 3" key="1">
    <citation type="submission" date="2020-08" db="EMBL/GenBank/DDBJ databases">
        <title>Genomic Encyclopedia of Type Strains, Phase IV (KMG-IV): sequencing the most valuable type-strain genomes for metagenomic binning, comparative biology and taxonomic classification.</title>
        <authorList>
            <person name="Goeker M."/>
        </authorList>
    </citation>
    <scope>NUCLEOTIDE SEQUENCE [LARGE SCALE GENOMIC DNA]</scope>
    <source>
        <strain evidence="2 3">DSM 101806</strain>
    </source>
</reference>
<feature type="chain" id="PRO_5030877066" evidence="1">
    <location>
        <begin position="21"/>
        <end position="459"/>
    </location>
</feature>
<dbReference type="InterPro" id="IPR011050">
    <property type="entry name" value="Pectin_lyase_fold/virulence"/>
</dbReference>
<dbReference type="GO" id="GO:0045135">
    <property type="term" value="F:poly(beta-D-mannuronate) lyase activity"/>
    <property type="evidence" value="ECO:0007669"/>
    <property type="project" value="UniProtKB-EC"/>
</dbReference>
<dbReference type="EC" id="4.2.2.3" evidence="2"/>
<evidence type="ECO:0000313" key="2">
    <source>
        <dbReference type="EMBL" id="MBB4100360.1"/>
    </source>
</evidence>
<organism evidence="2 3">
    <name type="scientific">Sphingomonas kyeonggiensis</name>
    <dbReference type="NCBI Taxonomy" id="1268553"/>
    <lineage>
        <taxon>Bacteria</taxon>
        <taxon>Pseudomonadati</taxon>
        <taxon>Pseudomonadota</taxon>
        <taxon>Alphaproteobacteria</taxon>
        <taxon>Sphingomonadales</taxon>
        <taxon>Sphingomonadaceae</taxon>
        <taxon>Sphingomonas</taxon>
    </lineage>
</organism>
<feature type="signal peptide" evidence="1">
    <location>
        <begin position="1"/>
        <end position="20"/>
    </location>
</feature>
<evidence type="ECO:0000313" key="3">
    <source>
        <dbReference type="Proteomes" id="UP000557392"/>
    </source>
</evidence>
<comment type="caution">
    <text evidence="2">The sequence shown here is derived from an EMBL/GenBank/DDBJ whole genome shotgun (WGS) entry which is preliminary data.</text>
</comment>
<protein>
    <submittedName>
        <fullName evidence="2">Poly(Beta-D-mannuronate) lyase</fullName>
        <ecNumber evidence="2">4.2.2.3</ecNumber>
    </submittedName>
</protein>
<dbReference type="InterPro" id="IPR012334">
    <property type="entry name" value="Pectin_lyas_fold"/>
</dbReference>
<dbReference type="Proteomes" id="UP000557392">
    <property type="component" value="Unassembled WGS sequence"/>
</dbReference>
<keyword evidence="3" id="KW-1185">Reference proteome</keyword>
<dbReference type="Gene3D" id="2.160.20.10">
    <property type="entry name" value="Single-stranded right-handed beta-helix, Pectin lyase-like"/>
    <property type="match status" value="1"/>
</dbReference>
<keyword evidence="2" id="KW-0456">Lyase</keyword>
<dbReference type="AlphaFoldDB" id="A0A7W6JVN3"/>
<evidence type="ECO:0000256" key="1">
    <source>
        <dbReference type="SAM" id="SignalP"/>
    </source>
</evidence>
<dbReference type="InterPro" id="IPR039513">
    <property type="entry name" value="PL-6"/>
</dbReference>
<gene>
    <name evidence="2" type="ORF">GGR46_003932</name>
</gene>
<dbReference type="CDD" id="cd14251">
    <property type="entry name" value="PL-6"/>
    <property type="match status" value="1"/>
</dbReference>
<dbReference type="EMBL" id="JACIEH010000003">
    <property type="protein sequence ID" value="MBB4100360.1"/>
    <property type="molecule type" value="Genomic_DNA"/>
</dbReference>
<keyword evidence="1" id="KW-0732">Signal</keyword>
<name>A0A7W6JVN3_9SPHN</name>